<evidence type="ECO:0000256" key="4">
    <source>
        <dbReference type="ARBA" id="ARBA00038322"/>
    </source>
</evidence>
<comment type="caution">
    <text evidence="7">The sequence shown here is derived from an EMBL/GenBank/DDBJ whole genome shotgun (WGS) entry which is preliminary data.</text>
</comment>
<evidence type="ECO:0000256" key="3">
    <source>
        <dbReference type="ARBA" id="ARBA00023002"/>
    </source>
</evidence>
<dbReference type="GO" id="GO:0016117">
    <property type="term" value="P:carotenoid biosynthetic process"/>
    <property type="evidence" value="ECO:0007669"/>
    <property type="project" value="UniProtKB-KW"/>
</dbReference>
<evidence type="ECO:0000313" key="8">
    <source>
        <dbReference type="Proteomes" id="UP000481872"/>
    </source>
</evidence>
<dbReference type="SUPFAM" id="SSF51905">
    <property type="entry name" value="FAD/NAD(P)-binding domain"/>
    <property type="match status" value="1"/>
</dbReference>
<dbReference type="InterPro" id="IPR014105">
    <property type="entry name" value="Carotenoid/retinoid_OxRdtase"/>
</dbReference>
<dbReference type="InterPro" id="IPR036188">
    <property type="entry name" value="FAD/NAD-bd_sf"/>
</dbReference>
<organism evidence="7 8">
    <name type="scientific">Clostridium senegalense</name>
    <dbReference type="NCBI Taxonomy" id="1465809"/>
    <lineage>
        <taxon>Bacteria</taxon>
        <taxon>Bacillati</taxon>
        <taxon>Bacillota</taxon>
        <taxon>Clostridia</taxon>
        <taxon>Eubacteriales</taxon>
        <taxon>Clostridiaceae</taxon>
        <taxon>Clostridium</taxon>
    </lineage>
</organism>
<accession>A0A6M0H6L2</accession>
<keyword evidence="3 5" id="KW-0560">Oxidoreductase</keyword>
<dbReference type="Pfam" id="PF01593">
    <property type="entry name" value="Amino_oxidase"/>
    <property type="match status" value="1"/>
</dbReference>
<evidence type="ECO:0000256" key="1">
    <source>
        <dbReference type="ARBA" id="ARBA00004829"/>
    </source>
</evidence>
<dbReference type="PANTHER" id="PTHR43734">
    <property type="entry name" value="PHYTOENE DESATURASE"/>
    <property type="match status" value="1"/>
</dbReference>
<reference evidence="7 8" key="1">
    <citation type="submission" date="2020-02" db="EMBL/GenBank/DDBJ databases">
        <title>Genome assembly of a novel Clostridium senegalense strain.</title>
        <authorList>
            <person name="Gupta T.B."/>
            <person name="Jauregui R."/>
            <person name="Maclean P."/>
            <person name="Nawarathana A."/>
            <person name="Brightwell G."/>
        </authorList>
    </citation>
    <scope>NUCLEOTIDE SEQUENCE [LARGE SCALE GENOMIC DNA]</scope>
    <source>
        <strain evidence="7 8">AGRFS4</strain>
    </source>
</reference>
<dbReference type="PANTHER" id="PTHR43734:SF1">
    <property type="entry name" value="PHYTOENE DESATURASE"/>
    <property type="match status" value="1"/>
</dbReference>
<dbReference type="Gene3D" id="3.50.50.60">
    <property type="entry name" value="FAD/NAD(P)-binding domain"/>
    <property type="match status" value="2"/>
</dbReference>
<comment type="similarity">
    <text evidence="4">Belongs to the carotenoid/retinoid oxidoreductase family. CrtN subfamily.</text>
</comment>
<protein>
    <submittedName>
        <fullName evidence="7">Phytoene desaturase</fullName>
    </submittedName>
</protein>
<evidence type="ECO:0000256" key="2">
    <source>
        <dbReference type="ARBA" id="ARBA00022746"/>
    </source>
</evidence>
<keyword evidence="2 5" id="KW-0125">Carotenoid biosynthesis</keyword>
<dbReference type="InterPro" id="IPR002937">
    <property type="entry name" value="Amino_oxidase"/>
</dbReference>
<dbReference type="EMBL" id="JAAGPU010000030">
    <property type="protein sequence ID" value="NEU05978.1"/>
    <property type="molecule type" value="Genomic_DNA"/>
</dbReference>
<evidence type="ECO:0000259" key="6">
    <source>
        <dbReference type="Pfam" id="PF01593"/>
    </source>
</evidence>
<feature type="domain" description="Amine oxidase" evidence="6">
    <location>
        <begin position="12"/>
        <end position="279"/>
    </location>
</feature>
<comment type="pathway">
    <text evidence="1 5">Carotenoid biosynthesis.</text>
</comment>
<sequence length="499" mass="57609">MSEKVIVIGGGIGGLATGLRLLKNGYDVKIIEKECRVGGKVNLLKEKNFKFDLTASILMIIEPYKELIEYIDKDFSMFFNVKSINPIYRVFSYENKYYDFNNELYKLMNTLEDFSQKDSYGYIKFLGDTYKHYIAANNYFLCESQINKFKILKPKNIKVIESLKTSNCSYHYIKKFIDNNILTEFLAFQSMYVGISPFDGPSIYTLIPMISQLHGLWHIEGGMYRYVEVLEKFILELGGEIECGKNVEKIHIEDNKADGVITNKGLEKCDIVVCNSDFSYTIKKLLNENNSQLKIGKYTMKKIQYTCSTFIMYLALNKKYDILKVHNIYLNKNFKDNTQKIFIGELPIDPSIYIYCPSKIDNTINKNGEEILNVIVRVPNLCENSVEWNENTIILLKEKILSILLSIDGLEDLKEHIIYENYLTPKDLESKFNCFNGCAFGISPTLSQTNWFRPQCKIEKLKNLYFVGDSIHPGAGVAMVLKSSKIVTDEILKDFKNYN</sequence>
<dbReference type="NCBIfam" id="TIGR02734">
    <property type="entry name" value="crtI_fam"/>
    <property type="match status" value="1"/>
</dbReference>
<evidence type="ECO:0000313" key="7">
    <source>
        <dbReference type="EMBL" id="NEU05978.1"/>
    </source>
</evidence>
<evidence type="ECO:0000256" key="5">
    <source>
        <dbReference type="RuleBase" id="RU362075"/>
    </source>
</evidence>
<gene>
    <name evidence="7" type="primary">crtI</name>
    <name evidence="7" type="ORF">G3M99_14170</name>
</gene>
<keyword evidence="8" id="KW-1185">Reference proteome</keyword>
<dbReference type="Proteomes" id="UP000481872">
    <property type="component" value="Unassembled WGS sequence"/>
</dbReference>
<dbReference type="RefSeq" id="WP_199870587.1">
    <property type="nucleotide sequence ID" value="NZ_JAAGPU010000030.1"/>
</dbReference>
<name>A0A6M0H6L2_9CLOT</name>
<dbReference type="AlphaFoldDB" id="A0A6M0H6L2"/>
<dbReference type="GO" id="GO:0016491">
    <property type="term" value="F:oxidoreductase activity"/>
    <property type="evidence" value="ECO:0007669"/>
    <property type="project" value="UniProtKB-KW"/>
</dbReference>
<proteinExistence type="inferred from homology"/>